<evidence type="ECO:0000313" key="6">
    <source>
        <dbReference type="EMBL" id="KAF4123528.1"/>
    </source>
</evidence>
<feature type="compositionally biased region" description="Polar residues" evidence="1">
    <location>
        <begin position="237"/>
        <end position="269"/>
    </location>
</feature>
<dbReference type="SUPFAM" id="SSF81995">
    <property type="entry name" value="beta-sandwich domain of Sec23/24"/>
    <property type="match status" value="1"/>
</dbReference>
<dbReference type="InterPro" id="IPR056033">
    <property type="entry name" value="DUF7614"/>
</dbReference>
<dbReference type="InterPro" id="IPR056032">
    <property type="entry name" value="DUF7613"/>
</dbReference>
<dbReference type="Proteomes" id="UP000749293">
    <property type="component" value="Unassembled WGS sequence"/>
</dbReference>
<feature type="region of interest" description="Disordered" evidence="1">
    <location>
        <begin position="76"/>
        <end position="289"/>
    </location>
</feature>
<dbReference type="InterPro" id="IPR056030">
    <property type="entry name" value="DUF7611"/>
</dbReference>
<sequence length="1155" mass="127983">MENSSRRDRLMGKLFGKDKKPAGDSLESQASLDAFLRSSSDNLNITHVPPPPPPSSTVIPKLSKLDTTVAKLPAAAVGVNQQAQRNRPVAQGRPVDHSVSQRRGPRPNKKGLSVRFTDAYPDVIGEGGDETDLPTVEISKRKKAKPPSPVAQRAPPPFPQQSPPKQQQPTRLPPPPAAATAPPPASNPFADVGKQTSDDPDFVPKPLLRTATGFSSVYTPDSDDDDDEQEPSPVTPVITNSSNNNSPFRQRASLQQLAAPTTPEHQPANTLRPGKAFDARYLDSGRHDEDRRSFIEIHQAEMREAEGLALAKAARGADTTASGNWADSDRPPSASIDSSPEQQRRQQNVSPVSELGSPIVQYSPAASIRSDVSSEYNGSREETRAPPAPPPPQHQQLHENAHRAAQQQAQAQQQQQRQKQQQQQQQQPLPPHMHSREPSTASQKDTPSPQPSTSSVPASVPAPGLASLKLHDVVAAVSDDAFNAFVTRTSHLFELFRLHSEASGPLSSRTPRDCARAGLWWFIKGRMGLEKTIRERPSSPQSQMHHEIDRQQAYTNLAKGYWLCKKVIPEVSQLQGIAAADAEVNEVTHTLVSALSKMAMSMKRNGILPPEEAFLPQTIDKSIWVEYPALSQDVVALLSGNWGSSLSAMQHQLSTLHLLDAFPLGDAADTFSLGRFVADVYLMEQGSESHRLHIPAILSAVRPKKHTGLVFVLASQNGSLQLAIQETKSAGPKWDDVRWRSDTCSMDVRLPRGFMLAVQLTQADFRSLWTMYDFAVKIKSTLYPRQDEMVVFRNTLRSFQYIESETAQSRVFPKDPVPHCEVGLFERIHKESRPTGTRSWHRGFRIAVTTGASTKTLSGVHHTYPPSMPIQFGFFRTEGDAPALSLRFESGRQRGRMVLTFTEEKERIRFHSLLTGTALDHDERIFADVPLRGFVFAESIREPLGLAPFSRMPWKAARVVNDEFGPSGEQPPTVQADHLKVVLEYQNGTITDRVNVGPGELRMRLEVTNAKLFRIMRQPQSDMTMSVSEAQVPKELPRNLTEALRVSRSKQTIRSLEFTTLRDLHAFQAALTGWEVVFDGLAPALAITRRHMIVPIHKKWEAGYTRIQLVKQDDMIQLLAFFEEFQHGHCLNFILKGTDVYEGFARGGKTGTARG</sequence>
<proteinExistence type="predicted"/>
<dbReference type="AlphaFoldDB" id="A0A9P5D164"/>
<evidence type="ECO:0000256" key="1">
    <source>
        <dbReference type="SAM" id="MobiDB-lite"/>
    </source>
</evidence>
<feature type="compositionally biased region" description="Pro residues" evidence="1">
    <location>
        <begin position="146"/>
        <end position="162"/>
    </location>
</feature>
<protein>
    <submittedName>
        <fullName evidence="6">Uncharacterized protein</fullName>
    </submittedName>
</protein>
<dbReference type="Pfam" id="PF24587">
    <property type="entry name" value="DUF7612"/>
    <property type="match status" value="1"/>
</dbReference>
<feature type="region of interest" description="Disordered" evidence="1">
    <location>
        <begin position="308"/>
        <end position="460"/>
    </location>
</feature>
<dbReference type="InterPro" id="IPR056031">
    <property type="entry name" value="DUF7612"/>
</dbReference>
<dbReference type="GeneID" id="55972454"/>
<feature type="compositionally biased region" description="Basic and acidic residues" evidence="1">
    <location>
        <begin position="1"/>
        <end position="22"/>
    </location>
</feature>
<organism evidence="6 7">
    <name type="scientific">Geosmithia morbida</name>
    <dbReference type="NCBI Taxonomy" id="1094350"/>
    <lineage>
        <taxon>Eukaryota</taxon>
        <taxon>Fungi</taxon>
        <taxon>Dikarya</taxon>
        <taxon>Ascomycota</taxon>
        <taxon>Pezizomycotina</taxon>
        <taxon>Sordariomycetes</taxon>
        <taxon>Hypocreomycetidae</taxon>
        <taxon>Hypocreales</taxon>
        <taxon>Bionectriaceae</taxon>
        <taxon>Geosmithia</taxon>
    </lineage>
</organism>
<dbReference type="Pfam" id="PF24588">
    <property type="entry name" value="DUF7613"/>
    <property type="match status" value="1"/>
</dbReference>
<feature type="domain" description="DUF7614" evidence="5">
    <location>
        <begin position="1078"/>
        <end position="1151"/>
    </location>
</feature>
<evidence type="ECO:0000313" key="7">
    <source>
        <dbReference type="Proteomes" id="UP000749293"/>
    </source>
</evidence>
<dbReference type="Pfam" id="PF24589">
    <property type="entry name" value="DUF7614"/>
    <property type="match status" value="1"/>
</dbReference>
<name>A0A9P5D164_9HYPO</name>
<dbReference type="RefSeq" id="XP_035322180.1">
    <property type="nucleotide sequence ID" value="XM_035468199.1"/>
</dbReference>
<dbReference type="Pfam" id="PF24586">
    <property type="entry name" value="DUF7611"/>
    <property type="match status" value="1"/>
</dbReference>
<comment type="caution">
    <text evidence="6">The sequence shown here is derived from an EMBL/GenBank/DDBJ whole genome shotgun (WGS) entry which is preliminary data.</text>
</comment>
<dbReference type="OrthoDB" id="4356615at2759"/>
<feature type="compositionally biased region" description="Polar residues" evidence="1">
    <location>
        <begin position="335"/>
        <end position="351"/>
    </location>
</feature>
<accession>A0A9P5D164</accession>
<feature type="compositionally biased region" description="Low complexity" evidence="1">
    <location>
        <begin position="404"/>
        <end position="427"/>
    </location>
</feature>
<evidence type="ECO:0000259" key="4">
    <source>
        <dbReference type="Pfam" id="PF24588"/>
    </source>
</evidence>
<evidence type="ECO:0000259" key="3">
    <source>
        <dbReference type="Pfam" id="PF24587"/>
    </source>
</evidence>
<feature type="compositionally biased region" description="Acidic residues" evidence="1">
    <location>
        <begin position="221"/>
        <end position="230"/>
    </location>
</feature>
<feature type="domain" description="DUF7612" evidence="3">
    <location>
        <begin position="784"/>
        <end position="917"/>
    </location>
</feature>
<feature type="compositionally biased region" description="Pro residues" evidence="1">
    <location>
        <begin position="171"/>
        <end position="186"/>
    </location>
</feature>
<evidence type="ECO:0000259" key="5">
    <source>
        <dbReference type="Pfam" id="PF24589"/>
    </source>
</evidence>
<evidence type="ECO:0000259" key="2">
    <source>
        <dbReference type="Pfam" id="PF24586"/>
    </source>
</evidence>
<keyword evidence="7" id="KW-1185">Reference proteome</keyword>
<feature type="compositionally biased region" description="Low complexity" evidence="1">
    <location>
        <begin position="451"/>
        <end position="460"/>
    </location>
</feature>
<feature type="compositionally biased region" description="Basic and acidic residues" evidence="1">
    <location>
        <begin position="275"/>
        <end position="289"/>
    </location>
</feature>
<feature type="region of interest" description="Disordered" evidence="1">
    <location>
        <begin position="1"/>
        <end position="33"/>
    </location>
</feature>
<feature type="domain" description="DUF7611" evidence="2">
    <location>
        <begin position="627"/>
        <end position="782"/>
    </location>
</feature>
<gene>
    <name evidence="6" type="ORF">GMORB2_6229</name>
</gene>
<reference evidence="6" key="1">
    <citation type="submission" date="2020-03" db="EMBL/GenBank/DDBJ databases">
        <title>Site-based positive gene gene selection in Geosmithia morbida across the United States reveals a broad range of putative effectors and factors for local host and environmental adapation.</title>
        <authorList>
            <person name="Onufrak A."/>
            <person name="Murdoch R.W."/>
            <person name="Gazis R."/>
            <person name="Huff M."/>
            <person name="Staton M."/>
            <person name="Klingeman W."/>
            <person name="Hadziabdic D."/>
        </authorList>
    </citation>
    <scope>NUCLEOTIDE SEQUENCE</scope>
    <source>
        <strain evidence="6">1262</strain>
    </source>
</reference>
<feature type="domain" description="DUF7613" evidence="4">
    <location>
        <begin position="921"/>
        <end position="1072"/>
    </location>
</feature>
<dbReference type="EMBL" id="JAANYQ010000006">
    <property type="protein sequence ID" value="KAF4123528.1"/>
    <property type="molecule type" value="Genomic_DNA"/>
</dbReference>